<evidence type="ECO:0000256" key="5">
    <source>
        <dbReference type="SAM" id="Phobius"/>
    </source>
</evidence>
<feature type="transmembrane region" description="Helical" evidence="5">
    <location>
        <begin position="42"/>
        <end position="61"/>
    </location>
</feature>
<gene>
    <name evidence="7" type="ORF">FHS03_003360</name>
</gene>
<dbReference type="GO" id="GO:0016020">
    <property type="term" value="C:membrane"/>
    <property type="evidence" value="ECO:0007669"/>
    <property type="project" value="UniProtKB-SubCell"/>
</dbReference>
<dbReference type="InterPro" id="IPR008756">
    <property type="entry name" value="Peptidase_M56"/>
</dbReference>
<name>A0A7W5BCE0_9BURK</name>
<feature type="transmembrane region" description="Helical" evidence="5">
    <location>
        <begin position="15"/>
        <end position="33"/>
    </location>
</feature>
<dbReference type="AlphaFoldDB" id="A0A7W5BCE0"/>
<sequence>MSGLIEALGWTLLDFLWQGVLLGAAACLTLGLLRHARPQQRYAAAGLFLTLCLLWPLLSLYGRLQGMAAAGSASGAASLFAVYAPADHWQVLAQRYLPLLVALWALCIAALGLRSGLGLWWLSRTIRRGGRHPVWQARLTQLAQACGLRRPVRLRVVDGLPSPVTAGWWRPVVLLPASLLSGLPPELLEALLAHELAHIRRHDYLVNLLQNAVETLLFYHPVVWWLSQRIRAERELIADDLAASQLGEPRRLALALSELEKLQFSTQRLALAANGGDLMARIKHLIQPEPQRVNWKAVLPALGLAAACLGGFANATTDQLVSKPDTAAVVDFSSCKKPVWPQAALTEQRTGTVTLGFVIGADGKVKSSEVHRSSGHADLDAAARDGIALCSFKPAQHKGKAVASRKQIQYVWTLE</sequence>
<evidence type="ECO:0000256" key="3">
    <source>
        <dbReference type="ARBA" id="ARBA00022989"/>
    </source>
</evidence>
<dbReference type="Proteomes" id="UP000541535">
    <property type="component" value="Unassembled WGS sequence"/>
</dbReference>
<dbReference type="SUPFAM" id="SSF74653">
    <property type="entry name" value="TolA/TonB C-terminal domain"/>
    <property type="match status" value="1"/>
</dbReference>
<comment type="caution">
    <text evidence="7">The sequence shown here is derived from an EMBL/GenBank/DDBJ whole genome shotgun (WGS) entry which is preliminary data.</text>
</comment>
<dbReference type="Gene3D" id="3.30.2010.10">
    <property type="entry name" value="Metalloproteases ('zincins'), catalytic domain"/>
    <property type="match status" value="1"/>
</dbReference>
<feature type="domain" description="TonB C-terminal" evidence="6">
    <location>
        <begin position="325"/>
        <end position="415"/>
    </location>
</feature>
<dbReference type="InterPro" id="IPR037682">
    <property type="entry name" value="TonB_C"/>
</dbReference>
<dbReference type="InterPro" id="IPR006260">
    <property type="entry name" value="TonB/TolA_C"/>
</dbReference>
<keyword evidence="4 5" id="KW-0472">Membrane</keyword>
<protein>
    <submittedName>
        <fullName evidence="7">D-alanyl-D-alanine endopeptidase (Penicillin-binding protein 7)</fullName>
        <ecNumber evidence="7">3.4.21.-</ecNumber>
    </submittedName>
</protein>
<evidence type="ECO:0000256" key="2">
    <source>
        <dbReference type="ARBA" id="ARBA00022692"/>
    </source>
</evidence>
<dbReference type="InterPro" id="IPR052173">
    <property type="entry name" value="Beta-lactam_resp_regulator"/>
</dbReference>
<dbReference type="GO" id="GO:0055085">
    <property type="term" value="P:transmembrane transport"/>
    <property type="evidence" value="ECO:0007669"/>
    <property type="project" value="InterPro"/>
</dbReference>
<keyword evidence="2 5" id="KW-0812">Transmembrane</keyword>
<dbReference type="Gene3D" id="3.30.1150.10">
    <property type="match status" value="1"/>
</dbReference>
<keyword evidence="3 5" id="KW-1133">Transmembrane helix</keyword>
<reference evidence="7 8" key="1">
    <citation type="submission" date="2020-08" db="EMBL/GenBank/DDBJ databases">
        <title>Genomic Encyclopedia of Type Strains, Phase III (KMG-III): the genomes of soil and plant-associated and newly described type strains.</title>
        <authorList>
            <person name="Whitman W."/>
        </authorList>
    </citation>
    <scope>NUCLEOTIDE SEQUENCE [LARGE SCALE GENOMIC DNA]</scope>
    <source>
        <strain evidence="7 8">CECT 8897</strain>
    </source>
</reference>
<evidence type="ECO:0000256" key="4">
    <source>
        <dbReference type="ARBA" id="ARBA00023136"/>
    </source>
</evidence>
<dbReference type="PANTHER" id="PTHR34978:SF3">
    <property type="entry name" value="SLR0241 PROTEIN"/>
    <property type="match status" value="1"/>
</dbReference>
<evidence type="ECO:0000259" key="6">
    <source>
        <dbReference type="PROSITE" id="PS52015"/>
    </source>
</evidence>
<dbReference type="RefSeq" id="WP_183442047.1">
    <property type="nucleotide sequence ID" value="NZ_JACHXD010000009.1"/>
</dbReference>
<dbReference type="PROSITE" id="PS52015">
    <property type="entry name" value="TONB_CTD"/>
    <property type="match status" value="1"/>
</dbReference>
<dbReference type="CDD" id="cd07341">
    <property type="entry name" value="M56_BlaR1_MecR1_like"/>
    <property type="match status" value="1"/>
</dbReference>
<organism evidence="7 8">
    <name type="scientific">Pseudoduganella violacea</name>
    <dbReference type="NCBI Taxonomy" id="1715466"/>
    <lineage>
        <taxon>Bacteria</taxon>
        <taxon>Pseudomonadati</taxon>
        <taxon>Pseudomonadota</taxon>
        <taxon>Betaproteobacteria</taxon>
        <taxon>Burkholderiales</taxon>
        <taxon>Oxalobacteraceae</taxon>
        <taxon>Telluria group</taxon>
        <taxon>Pseudoduganella</taxon>
    </lineage>
</organism>
<dbReference type="EMBL" id="JACHXD010000009">
    <property type="protein sequence ID" value="MBB3120296.1"/>
    <property type="molecule type" value="Genomic_DNA"/>
</dbReference>
<accession>A0A7W5BCE0</accession>
<evidence type="ECO:0000313" key="8">
    <source>
        <dbReference type="Proteomes" id="UP000541535"/>
    </source>
</evidence>
<comment type="subcellular location">
    <subcellularLocation>
        <location evidence="1">Membrane</location>
        <topology evidence="1">Single-pass membrane protein</topology>
    </subcellularLocation>
</comment>
<dbReference type="GO" id="GO:0016787">
    <property type="term" value="F:hydrolase activity"/>
    <property type="evidence" value="ECO:0007669"/>
    <property type="project" value="UniProtKB-KW"/>
</dbReference>
<evidence type="ECO:0000256" key="1">
    <source>
        <dbReference type="ARBA" id="ARBA00004167"/>
    </source>
</evidence>
<keyword evidence="8" id="KW-1185">Reference proteome</keyword>
<dbReference type="NCBIfam" id="TIGR01352">
    <property type="entry name" value="tonB_Cterm"/>
    <property type="match status" value="1"/>
</dbReference>
<feature type="transmembrane region" description="Helical" evidence="5">
    <location>
        <begin position="67"/>
        <end position="84"/>
    </location>
</feature>
<feature type="transmembrane region" description="Helical" evidence="5">
    <location>
        <begin position="96"/>
        <end position="122"/>
    </location>
</feature>
<dbReference type="PANTHER" id="PTHR34978">
    <property type="entry name" value="POSSIBLE SENSOR-TRANSDUCER PROTEIN BLAR"/>
    <property type="match status" value="1"/>
</dbReference>
<proteinExistence type="predicted"/>
<dbReference type="Pfam" id="PF05569">
    <property type="entry name" value="Peptidase_M56"/>
    <property type="match status" value="1"/>
</dbReference>
<dbReference type="EC" id="3.4.21.-" evidence="7"/>
<keyword evidence="7" id="KW-0378">Hydrolase</keyword>
<dbReference type="Pfam" id="PF03544">
    <property type="entry name" value="TonB_C"/>
    <property type="match status" value="1"/>
</dbReference>
<evidence type="ECO:0000313" key="7">
    <source>
        <dbReference type="EMBL" id="MBB3120296.1"/>
    </source>
</evidence>